<dbReference type="PANTHER" id="PTHR13696:SF99">
    <property type="entry name" value="COBYRINIC ACID AC-DIAMIDE SYNTHASE"/>
    <property type="match status" value="1"/>
</dbReference>
<dbReference type="InterPro" id="IPR050678">
    <property type="entry name" value="DNA_Partitioning_ATPase"/>
</dbReference>
<dbReference type="PATRIC" id="fig|1447256.3.peg.1069"/>
<dbReference type="PIRSF" id="PIRSF009320">
    <property type="entry name" value="Nuc_binding_HP_1000"/>
    <property type="match status" value="1"/>
</dbReference>
<name>A0A0G9K281_9BACT</name>
<sequence length="200" mass="22432">MIKILTVAHTKGGVGKSTLAWNLAHALYEDGEIVRIVDLDFQQTLYFINALSDDKTIEVLQPETIAELLDIFKNNKGYLIVDVGGFDSDINRTAMEKANKIVVPVSSSVTEVIGFQTFKDILKDIDAVSINVVLNNIHPLQKDFTDIEDVIQNENMKLLKTVVRSRKIYKDSLGFGKSVFDTTDKKAIEEMRGLKNELIN</sequence>
<evidence type="ECO:0000259" key="1">
    <source>
        <dbReference type="Pfam" id="PF01656"/>
    </source>
</evidence>
<dbReference type="InterPro" id="IPR002586">
    <property type="entry name" value="CobQ/CobB/MinD/ParA_Nub-bd_dom"/>
</dbReference>
<gene>
    <name evidence="2" type="ORF">AA20_05500</name>
</gene>
<dbReference type="PANTHER" id="PTHR13696">
    <property type="entry name" value="P-LOOP CONTAINING NUCLEOSIDE TRIPHOSPHATE HYDROLASE"/>
    <property type="match status" value="1"/>
</dbReference>
<dbReference type="AlphaFoldDB" id="A0A0G9K281"/>
<comment type="caution">
    <text evidence="2">The sequence shown here is derived from an EMBL/GenBank/DDBJ whole genome shotgun (WGS) entry which is preliminary data.</text>
</comment>
<evidence type="ECO:0000313" key="2">
    <source>
        <dbReference type="EMBL" id="KLE00611.1"/>
    </source>
</evidence>
<proteinExistence type="predicted"/>
<protein>
    <recommendedName>
        <fullName evidence="1">CobQ/CobB/MinD/ParA nucleotide binding domain-containing protein</fullName>
    </recommendedName>
</protein>
<dbReference type="Proteomes" id="UP000035514">
    <property type="component" value="Unassembled WGS sequence"/>
</dbReference>
<organism evidence="2 3">
    <name type="scientific">Aliarcobacter butzleri L348</name>
    <dbReference type="NCBI Taxonomy" id="1447256"/>
    <lineage>
        <taxon>Bacteria</taxon>
        <taxon>Pseudomonadati</taxon>
        <taxon>Campylobacterota</taxon>
        <taxon>Epsilonproteobacteria</taxon>
        <taxon>Campylobacterales</taxon>
        <taxon>Arcobacteraceae</taxon>
        <taxon>Aliarcobacter</taxon>
    </lineage>
</organism>
<evidence type="ECO:0000313" key="3">
    <source>
        <dbReference type="Proteomes" id="UP000035514"/>
    </source>
</evidence>
<dbReference type="RefSeq" id="WP_046996610.1">
    <property type="nucleotide sequence ID" value="NZ_JAIQ01000083.1"/>
</dbReference>
<dbReference type="CDD" id="cd02042">
    <property type="entry name" value="ParAB_family"/>
    <property type="match status" value="1"/>
</dbReference>
<dbReference type="InterPro" id="IPR027417">
    <property type="entry name" value="P-loop_NTPase"/>
</dbReference>
<reference evidence="2 3" key="1">
    <citation type="submission" date="2014-01" db="EMBL/GenBank/DDBJ databases">
        <title>Development of a Comparative Genomic Fingerprinting Assay for High Resolution Genotyping of Arcobacter butzleri.</title>
        <authorList>
            <person name="Webb A.L."/>
            <person name="Inglis G.D."/>
            <person name="Kruczkiewicz P."/>
            <person name="Selinger L.B."/>
            <person name="Taboada E.N."/>
        </authorList>
    </citation>
    <scope>NUCLEOTIDE SEQUENCE [LARGE SCALE GENOMIC DNA]</scope>
    <source>
        <strain evidence="2 3">L348</strain>
    </source>
</reference>
<dbReference type="SUPFAM" id="SSF52540">
    <property type="entry name" value="P-loop containing nucleoside triphosphate hydrolases"/>
    <property type="match status" value="1"/>
</dbReference>
<dbReference type="Gene3D" id="3.40.50.300">
    <property type="entry name" value="P-loop containing nucleotide triphosphate hydrolases"/>
    <property type="match status" value="1"/>
</dbReference>
<dbReference type="Pfam" id="PF01656">
    <property type="entry name" value="CbiA"/>
    <property type="match status" value="1"/>
</dbReference>
<feature type="domain" description="CobQ/CobB/MinD/ParA nucleotide binding" evidence="1">
    <location>
        <begin position="5"/>
        <end position="172"/>
    </location>
</feature>
<accession>A0A0G9K281</accession>
<dbReference type="EMBL" id="JAIQ01000083">
    <property type="protein sequence ID" value="KLE00611.1"/>
    <property type="molecule type" value="Genomic_DNA"/>
</dbReference>